<sequence length="45" mass="5032">MEKMKALLNHHDAEINAGYVILVFPWVGDSKGGVFFEDTTSTFTN</sequence>
<keyword evidence="2" id="KW-1185">Reference proteome</keyword>
<evidence type="ECO:0000313" key="2">
    <source>
        <dbReference type="Proteomes" id="UP000316621"/>
    </source>
</evidence>
<proteinExistence type="predicted"/>
<organism evidence="1 2">
    <name type="scientific">Papaver somniferum</name>
    <name type="common">Opium poppy</name>
    <dbReference type="NCBI Taxonomy" id="3469"/>
    <lineage>
        <taxon>Eukaryota</taxon>
        <taxon>Viridiplantae</taxon>
        <taxon>Streptophyta</taxon>
        <taxon>Embryophyta</taxon>
        <taxon>Tracheophyta</taxon>
        <taxon>Spermatophyta</taxon>
        <taxon>Magnoliopsida</taxon>
        <taxon>Ranunculales</taxon>
        <taxon>Papaveraceae</taxon>
        <taxon>Papaveroideae</taxon>
        <taxon>Papaver</taxon>
    </lineage>
</organism>
<dbReference type="Proteomes" id="UP000316621">
    <property type="component" value="Chromosome 7"/>
</dbReference>
<evidence type="ECO:0000313" key="1">
    <source>
        <dbReference type="EMBL" id="RZC68530.1"/>
    </source>
</evidence>
<dbReference type="EMBL" id="CM010721">
    <property type="protein sequence ID" value="RZC68530.1"/>
    <property type="molecule type" value="Genomic_DNA"/>
</dbReference>
<accession>A0A4Y7K845</accession>
<dbReference type="AlphaFoldDB" id="A0A4Y7K845"/>
<name>A0A4Y7K845_PAPSO</name>
<protein>
    <submittedName>
        <fullName evidence="1">Uncharacterized protein</fullName>
    </submittedName>
</protein>
<reference evidence="1 2" key="1">
    <citation type="journal article" date="2018" name="Science">
        <title>The opium poppy genome and morphinan production.</title>
        <authorList>
            <person name="Guo L."/>
            <person name="Winzer T."/>
            <person name="Yang X."/>
            <person name="Li Y."/>
            <person name="Ning Z."/>
            <person name="He Z."/>
            <person name="Teodor R."/>
            <person name="Lu Y."/>
            <person name="Bowser T.A."/>
            <person name="Graham I.A."/>
            <person name="Ye K."/>
        </authorList>
    </citation>
    <scope>NUCLEOTIDE SEQUENCE [LARGE SCALE GENOMIC DNA]</scope>
    <source>
        <strain evidence="2">cv. HN1</strain>
        <tissue evidence="1">Leaves</tissue>
    </source>
</reference>
<dbReference type="Gramene" id="RZC68530">
    <property type="protein sequence ID" value="RZC68530"/>
    <property type="gene ID" value="C5167_031709"/>
</dbReference>
<gene>
    <name evidence="1" type="ORF">C5167_031709</name>
</gene>